<accession>A0ABQ4WEM1</accession>
<sequence length="130" mass="14568">MRGWMRSWLFLLDGPAADLPEAVHLQPCLEQLTVPIHHAGDKILLEKPPYPLHDESIITASKGANKHVATLSKIIWIDIVLRSFDYPNLCGLRLLTSAVPHLSIEDYHEEDTDEVLGSVVAIPQLEVPYL</sequence>
<evidence type="ECO:0000256" key="1">
    <source>
        <dbReference type="SAM" id="SignalP"/>
    </source>
</evidence>
<gene>
    <name evidence="2" type="ORF">Tco_0624640</name>
</gene>
<evidence type="ECO:0000313" key="3">
    <source>
        <dbReference type="Proteomes" id="UP001151760"/>
    </source>
</evidence>
<keyword evidence="3" id="KW-1185">Reference proteome</keyword>
<reference evidence="2" key="2">
    <citation type="submission" date="2022-01" db="EMBL/GenBank/DDBJ databases">
        <authorList>
            <person name="Yamashiro T."/>
            <person name="Shiraishi A."/>
            <person name="Satake H."/>
            <person name="Nakayama K."/>
        </authorList>
    </citation>
    <scope>NUCLEOTIDE SEQUENCE</scope>
</reference>
<evidence type="ECO:0000313" key="2">
    <source>
        <dbReference type="EMBL" id="GJS51278.1"/>
    </source>
</evidence>
<reference evidence="2" key="1">
    <citation type="journal article" date="2022" name="Int. J. Mol. Sci.">
        <title>Draft Genome of Tanacetum Coccineum: Genomic Comparison of Closely Related Tanacetum-Family Plants.</title>
        <authorList>
            <person name="Yamashiro T."/>
            <person name="Shiraishi A."/>
            <person name="Nakayama K."/>
            <person name="Satake H."/>
        </authorList>
    </citation>
    <scope>NUCLEOTIDE SEQUENCE</scope>
</reference>
<dbReference type="Proteomes" id="UP001151760">
    <property type="component" value="Unassembled WGS sequence"/>
</dbReference>
<organism evidence="2 3">
    <name type="scientific">Tanacetum coccineum</name>
    <dbReference type="NCBI Taxonomy" id="301880"/>
    <lineage>
        <taxon>Eukaryota</taxon>
        <taxon>Viridiplantae</taxon>
        <taxon>Streptophyta</taxon>
        <taxon>Embryophyta</taxon>
        <taxon>Tracheophyta</taxon>
        <taxon>Spermatophyta</taxon>
        <taxon>Magnoliopsida</taxon>
        <taxon>eudicotyledons</taxon>
        <taxon>Gunneridae</taxon>
        <taxon>Pentapetalae</taxon>
        <taxon>asterids</taxon>
        <taxon>campanulids</taxon>
        <taxon>Asterales</taxon>
        <taxon>Asteraceae</taxon>
        <taxon>Asteroideae</taxon>
        <taxon>Anthemideae</taxon>
        <taxon>Anthemidinae</taxon>
        <taxon>Tanacetum</taxon>
    </lineage>
</organism>
<name>A0ABQ4WEM1_9ASTR</name>
<feature type="signal peptide" evidence="1">
    <location>
        <begin position="1"/>
        <end position="17"/>
    </location>
</feature>
<feature type="chain" id="PRO_5047008155" evidence="1">
    <location>
        <begin position="18"/>
        <end position="130"/>
    </location>
</feature>
<keyword evidence="1" id="KW-0732">Signal</keyword>
<proteinExistence type="predicted"/>
<comment type="caution">
    <text evidence="2">The sequence shown here is derived from an EMBL/GenBank/DDBJ whole genome shotgun (WGS) entry which is preliminary data.</text>
</comment>
<dbReference type="EMBL" id="BQNB010008574">
    <property type="protein sequence ID" value="GJS51278.1"/>
    <property type="molecule type" value="Genomic_DNA"/>
</dbReference>
<protein>
    <submittedName>
        <fullName evidence="2">Uncharacterized protein</fullName>
    </submittedName>
</protein>